<accession>A0A1W2H8D7</accession>
<dbReference type="RefSeq" id="WP_084121892.1">
    <property type="nucleotide sequence ID" value="NZ_LT838813.1"/>
</dbReference>
<evidence type="ECO:0000313" key="2">
    <source>
        <dbReference type="Proteomes" id="UP000192333"/>
    </source>
</evidence>
<name>A0A1W2H8D7_9BACT</name>
<dbReference type="AlphaFoldDB" id="A0A1W2H8D7"/>
<protein>
    <recommendedName>
        <fullName evidence="3">DUF937 domain-containing protein</fullName>
    </recommendedName>
</protein>
<dbReference type="STRING" id="758820.SAMN00777080_3787"/>
<gene>
    <name evidence="1" type="ORF">SAMN00777080_3787</name>
</gene>
<dbReference type="EMBL" id="LT838813">
    <property type="protein sequence ID" value="SMD45143.1"/>
    <property type="molecule type" value="Genomic_DNA"/>
</dbReference>
<reference evidence="2" key="1">
    <citation type="submission" date="2017-04" db="EMBL/GenBank/DDBJ databases">
        <authorList>
            <person name="Varghese N."/>
            <person name="Submissions S."/>
        </authorList>
    </citation>
    <scope>NUCLEOTIDE SEQUENCE [LARGE SCALE GENOMIC DNA]</scope>
    <source>
        <strain evidence="2">DSM 16537</strain>
    </source>
</reference>
<dbReference type="OrthoDB" id="1467572at2"/>
<dbReference type="Proteomes" id="UP000192333">
    <property type="component" value="Chromosome I"/>
</dbReference>
<evidence type="ECO:0008006" key="3">
    <source>
        <dbReference type="Google" id="ProtNLM"/>
    </source>
</evidence>
<sequence length="150" mass="15546">MIQEILNKTSSDLVSGLTDQFGLGQDQAKNAMNLTKDSLLSSFGKEAASGNMDGILKMLNMGSGTQSSPMFQNMLGDLSSSYISKLGVSLQTATQISNFVLPKIISAISGSKSGAFDKSDLIKMISQGAGGSLADKAGDLLKGGLGNLFK</sequence>
<keyword evidence="2" id="KW-1185">Reference proteome</keyword>
<proteinExistence type="predicted"/>
<organism evidence="1 2">
    <name type="scientific">Aquiflexum balticum DSM 16537</name>
    <dbReference type="NCBI Taxonomy" id="758820"/>
    <lineage>
        <taxon>Bacteria</taxon>
        <taxon>Pseudomonadati</taxon>
        <taxon>Bacteroidota</taxon>
        <taxon>Cytophagia</taxon>
        <taxon>Cytophagales</taxon>
        <taxon>Cyclobacteriaceae</taxon>
        <taxon>Aquiflexum</taxon>
    </lineage>
</organism>
<evidence type="ECO:0000313" key="1">
    <source>
        <dbReference type="EMBL" id="SMD45143.1"/>
    </source>
</evidence>